<dbReference type="OrthoDB" id="247570at2"/>
<proteinExistence type="predicted"/>
<keyword evidence="3" id="KW-1185">Reference proteome</keyword>
<comment type="caution">
    <text evidence="2">The sequence shown here is derived from an EMBL/GenBank/DDBJ whole genome shotgun (WGS) entry which is preliminary data.</text>
</comment>
<accession>A0A2T0TY32</accession>
<gene>
    <name evidence="2" type="ORF">LY71_103133</name>
</gene>
<dbReference type="AlphaFoldDB" id="A0A2T0TY32"/>
<dbReference type="RefSeq" id="WP_106276033.1">
    <property type="nucleotide sequence ID" value="NZ_PVTG01000003.1"/>
</dbReference>
<dbReference type="EMBL" id="PVTG01000003">
    <property type="protein sequence ID" value="PRY50574.1"/>
    <property type="molecule type" value="Genomic_DNA"/>
</dbReference>
<feature type="region of interest" description="Disordered" evidence="1">
    <location>
        <begin position="65"/>
        <end position="84"/>
    </location>
</feature>
<organism evidence="2 3">
    <name type="scientific">Geodermatophilus tzadiensis</name>
    <dbReference type="NCBI Taxonomy" id="1137988"/>
    <lineage>
        <taxon>Bacteria</taxon>
        <taxon>Bacillati</taxon>
        <taxon>Actinomycetota</taxon>
        <taxon>Actinomycetes</taxon>
        <taxon>Geodermatophilales</taxon>
        <taxon>Geodermatophilaceae</taxon>
        <taxon>Geodermatophilus</taxon>
    </lineage>
</organism>
<evidence type="ECO:0000256" key="1">
    <source>
        <dbReference type="SAM" id="MobiDB-lite"/>
    </source>
</evidence>
<sequence>MGTQGDLDPAEQQRLVRLALSEWSSAADARVDSVIVSTKRVAVNLFVNGDYEYVVFFQEDENGRWEEAGSSSGHADQAHMDAQA</sequence>
<reference evidence="2 3" key="1">
    <citation type="submission" date="2018-03" db="EMBL/GenBank/DDBJ databases">
        <title>Genomic Encyclopedia of Archaeal and Bacterial Type Strains, Phase II (KMG-II): from individual species to whole genera.</title>
        <authorList>
            <person name="Goeker M."/>
        </authorList>
    </citation>
    <scope>NUCLEOTIDE SEQUENCE [LARGE SCALE GENOMIC DNA]</scope>
    <source>
        <strain evidence="2 3">DSM 45416</strain>
    </source>
</reference>
<protein>
    <submittedName>
        <fullName evidence="2">Uncharacterized protein</fullName>
    </submittedName>
</protein>
<evidence type="ECO:0000313" key="2">
    <source>
        <dbReference type="EMBL" id="PRY50574.1"/>
    </source>
</evidence>
<dbReference type="Proteomes" id="UP000239210">
    <property type="component" value="Unassembled WGS sequence"/>
</dbReference>
<name>A0A2T0TY32_9ACTN</name>
<evidence type="ECO:0000313" key="3">
    <source>
        <dbReference type="Proteomes" id="UP000239210"/>
    </source>
</evidence>